<dbReference type="GO" id="GO:0003700">
    <property type="term" value="F:DNA-binding transcription factor activity"/>
    <property type="evidence" value="ECO:0007669"/>
    <property type="project" value="InterPro"/>
</dbReference>
<evidence type="ECO:0000256" key="2">
    <source>
        <dbReference type="ARBA" id="ARBA00023125"/>
    </source>
</evidence>
<gene>
    <name evidence="5" type="ORF">DW888_16920</name>
</gene>
<dbReference type="PROSITE" id="PS01124">
    <property type="entry name" value="HTH_ARAC_FAMILY_2"/>
    <property type="match status" value="1"/>
</dbReference>
<proteinExistence type="predicted"/>
<sequence>MKKNILNIETVHQCNCCLGCKTLHPLISVIDLSKANLEQRTLKFGFYTVILIEGHAEDFLYGRKYYDYSNASLIFLTPGESFKADKNKILSQKGWLLAFHPDLLYHTSLEANIKNYSFFYYKPEEALHLSLREKTKIIECLCNIGEELQHAIDCHTKTIISRYIELFLDYCTRYYERQFITRNEPNKLIINKTDLLWDEYVQSGKLMNGILPSAEYCARNLQLSPHYFSDLLKFETGKNIYEYFQQKRFETSKRMLSDKNNTTALVADKLGFSNVQYFSSLFKKITGVAPNEYRISQN</sequence>
<evidence type="ECO:0000313" key="5">
    <source>
        <dbReference type="EMBL" id="RHB32700.1"/>
    </source>
</evidence>
<protein>
    <submittedName>
        <fullName evidence="5">AraC family transcriptional regulator</fullName>
    </submittedName>
</protein>
<keyword evidence="2" id="KW-0238">DNA-binding</keyword>
<dbReference type="InterPro" id="IPR018060">
    <property type="entry name" value="HTH_AraC"/>
</dbReference>
<evidence type="ECO:0000259" key="4">
    <source>
        <dbReference type="PROSITE" id="PS01124"/>
    </source>
</evidence>
<evidence type="ECO:0000256" key="1">
    <source>
        <dbReference type="ARBA" id="ARBA00023015"/>
    </source>
</evidence>
<name>A0A413VGL5_9BACE</name>
<dbReference type="PRINTS" id="PR00032">
    <property type="entry name" value="HTHARAC"/>
</dbReference>
<dbReference type="GeneID" id="69502325"/>
<comment type="caution">
    <text evidence="5">The sequence shown here is derived from an EMBL/GenBank/DDBJ whole genome shotgun (WGS) entry which is preliminary data.</text>
</comment>
<dbReference type="EMBL" id="QSGO01000018">
    <property type="protein sequence ID" value="RHB32700.1"/>
    <property type="molecule type" value="Genomic_DNA"/>
</dbReference>
<dbReference type="AlphaFoldDB" id="A0A413VGL5"/>
<organism evidence="5 6">
    <name type="scientific">Bacteroides nordii</name>
    <dbReference type="NCBI Taxonomy" id="291645"/>
    <lineage>
        <taxon>Bacteria</taxon>
        <taxon>Pseudomonadati</taxon>
        <taxon>Bacteroidota</taxon>
        <taxon>Bacteroidia</taxon>
        <taxon>Bacteroidales</taxon>
        <taxon>Bacteroidaceae</taxon>
        <taxon>Bacteroides</taxon>
    </lineage>
</organism>
<evidence type="ECO:0000313" key="6">
    <source>
        <dbReference type="Proteomes" id="UP000284379"/>
    </source>
</evidence>
<dbReference type="Gene3D" id="1.10.10.60">
    <property type="entry name" value="Homeodomain-like"/>
    <property type="match status" value="2"/>
</dbReference>
<dbReference type="GO" id="GO:0043565">
    <property type="term" value="F:sequence-specific DNA binding"/>
    <property type="evidence" value="ECO:0007669"/>
    <property type="project" value="InterPro"/>
</dbReference>
<dbReference type="InterPro" id="IPR020449">
    <property type="entry name" value="Tscrpt_reg_AraC-type_HTH"/>
</dbReference>
<evidence type="ECO:0000256" key="3">
    <source>
        <dbReference type="ARBA" id="ARBA00023163"/>
    </source>
</evidence>
<dbReference type="SUPFAM" id="SSF46689">
    <property type="entry name" value="Homeodomain-like"/>
    <property type="match status" value="1"/>
</dbReference>
<dbReference type="RefSeq" id="WP_002560381.1">
    <property type="nucleotide sequence ID" value="NZ_CABJFV010000018.1"/>
</dbReference>
<dbReference type="SMART" id="SM00342">
    <property type="entry name" value="HTH_ARAC"/>
    <property type="match status" value="1"/>
</dbReference>
<dbReference type="Proteomes" id="UP000284379">
    <property type="component" value="Unassembled WGS sequence"/>
</dbReference>
<accession>A0A413VGL5</accession>
<dbReference type="InterPro" id="IPR009057">
    <property type="entry name" value="Homeodomain-like_sf"/>
</dbReference>
<keyword evidence="3" id="KW-0804">Transcription</keyword>
<feature type="domain" description="HTH araC/xylS-type" evidence="4">
    <location>
        <begin position="218"/>
        <end position="296"/>
    </location>
</feature>
<dbReference type="PANTHER" id="PTHR43280:SF32">
    <property type="entry name" value="TRANSCRIPTIONAL REGULATORY PROTEIN"/>
    <property type="match status" value="1"/>
</dbReference>
<dbReference type="PANTHER" id="PTHR43280">
    <property type="entry name" value="ARAC-FAMILY TRANSCRIPTIONAL REGULATOR"/>
    <property type="match status" value="1"/>
</dbReference>
<dbReference type="Pfam" id="PF12833">
    <property type="entry name" value="HTH_18"/>
    <property type="match status" value="1"/>
</dbReference>
<keyword evidence="1" id="KW-0805">Transcription regulation</keyword>
<reference evidence="5 6" key="1">
    <citation type="submission" date="2018-08" db="EMBL/GenBank/DDBJ databases">
        <title>A genome reference for cultivated species of the human gut microbiota.</title>
        <authorList>
            <person name="Zou Y."/>
            <person name="Xue W."/>
            <person name="Luo G."/>
        </authorList>
    </citation>
    <scope>NUCLEOTIDE SEQUENCE [LARGE SCALE GENOMIC DNA]</scope>
    <source>
        <strain evidence="5 6">AM40-30BH</strain>
    </source>
</reference>